<dbReference type="HOGENOM" id="CLU_776542_0_0_1"/>
<feature type="compositionally biased region" description="Low complexity" evidence="1">
    <location>
        <begin position="117"/>
        <end position="131"/>
    </location>
</feature>
<protein>
    <submittedName>
        <fullName evidence="3">Putative transmembrane protein</fullName>
    </submittedName>
</protein>
<feature type="region of interest" description="Disordered" evidence="1">
    <location>
        <begin position="352"/>
        <end position="378"/>
    </location>
</feature>
<keyword evidence="2" id="KW-1133">Transmembrane helix</keyword>
<dbReference type="OrthoDB" id="5398191at2759"/>
<proteinExistence type="predicted"/>
<name>A0A074S5P6_9AGAM</name>
<feature type="region of interest" description="Disordered" evidence="1">
    <location>
        <begin position="30"/>
        <end position="135"/>
    </location>
</feature>
<dbReference type="AlphaFoldDB" id="A0A074S5P6"/>
<gene>
    <name evidence="3" type="ORF">V565_015760</name>
</gene>
<dbReference type="EMBL" id="AZST01000024">
    <property type="protein sequence ID" value="KEP54564.1"/>
    <property type="molecule type" value="Genomic_DNA"/>
</dbReference>
<keyword evidence="2" id="KW-0472">Membrane</keyword>
<feature type="compositionally biased region" description="Basic and acidic residues" evidence="1">
    <location>
        <begin position="54"/>
        <end position="69"/>
    </location>
</feature>
<evidence type="ECO:0000313" key="3">
    <source>
        <dbReference type="EMBL" id="KEP54564.1"/>
    </source>
</evidence>
<keyword evidence="2 3" id="KW-0812">Transmembrane</keyword>
<evidence type="ECO:0000313" key="4">
    <source>
        <dbReference type="Proteomes" id="UP000027456"/>
    </source>
</evidence>
<feature type="compositionally biased region" description="Low complexity" evidence="1">
    <location>
        <begin position="85"/>
        <end position="103"/>
    </location>
</feature>
<evidence type="ECO:0000256" key="1">
    <source>
        <dbReference type="SAM" id="MobiDB-lite"/>
    </source>
</evidence>
<organism evidence="3 4">
    <name type="scientific">Rhizoctonia solani 123E</name>
    <dbReference type="NCBI Taxonomy" id="1423351"/>
    <lineage>
        <taxon>Eukaryota</taxon>
        <taxon>Fungi</taxon>
        <taxon>Dikarya</taxon>
        <taxon>Basidiomycota</taxon>
        <taxon>Agaricomycotina</taxon>
        <taxon>Agaricomycetes</taxon>
        <taxon>Cantharellales</taxon>
        <taxon>Ceratobasidiaceae</taxon>
        <taxon>Rhizoctonia</taxon>
    </lineage>
</organism>
<reference evidence="3 4" key="1">
    <citation type="submission" date="2013-12" db="EMBL/GenBank/DDBJ databases">
        <authorList>
            <person name="Cubeta M."/>
            <person name="Pakala S."/>
            <person name="Fedorova N."/>
            <person name="Thomas E."/>
            <person name="Dean R."/>
            <person name="Jabaji S."/>
            <person name="Neate S."/>
            <person name="Toda T."/>
            <person name="Tavantzis S."/>
            <person name="Vilgalys R."/>
            <person name="Bharathan N."/>
            <person name="Pakala S."/>
            <person name="Losada L.S."/>
            <person name="Zafar N."/>
            <person name="Nierman W."/>
        </authorList>
    </citation>
    <scope>NUCLEOTIDE SEQUENCE [LARGE SCALE GENOMIC DNA]</scope>
    <source>
        <strain evidence="3 4">123E</strain>
    </source>
</reference>
<evidence type="ECO:0000256" key="2">
    <source>
        <dbReference type="SAM" id="Phobius"/>
    </source>
</evidence>
<feature type="transmembrane region" description="Helical" evidence="2">
    <location>
        <begin position="310"/>
        <end position="333"/>
    </location>
</feature>
<comment type="caution">
    <text evidence="3">The sequence shown here is derived from an EMBL/GenBank/DDBJ whole genome shotgun (WGS) entry which is preliminary data.</text>
</comment>
<keyword evidence="4" id="KW-1185">Reference proteome</keyword>
<dbReference type="Proteomes" id="UP000027456">
    <property type="component" value="Unassembled WGS sequence"/>
</dbReference>
<accession>A0A074S5P6</accession>
<sequence length="378" mass="40836">MLPYYAYKKYKKNQALKEAALDKKDEQFLTEVVEQPPPAPEPSTPATTVDSLFEDSKSDWNNDKEKKSEPWGQTIKRWGTFGRANSSSSISKKDSTSPTPSNSRPQTPGETPKSPAEEPVAAAADSATPEPELTKEQRDLAAVLDSLDMQAGHQGIAFTTPDTRALLQQFTQIIKDVINGVPTAYNDLIEFFESSSTQLSKEWNSLPSSFQKLIRSLPLGIPPDVFTAMAATAVPLAGGQSGTEPAPQASAGLGNKFNPMSMFTKTNPKTGAKSATLPRPGQVKDLLGSGGGIATILRSIVTFLKTRFPMLAGTNALMSMGISILMLLLWYCYKRGKEVRLQKEAEAAKLEAKDAPELVNDAPNKPAPSPDLKGNLTH</sequence>
<dbReference type="STRING" id="1423351.A0A074S5P6"/>